<dbReference type="AlphaFoldDB" id="A0AAE0YY72"/>
<evidence type="ECO:0000313" key="3">
    <source>
        <dbReference type="Proteomes" id="UP001283361"/>
    </source>
</evidence>
<feature type="compositionally biased region" description="Basic and acidic residues" evidence="1">
    <location>
        <begin position="10"/>
        <end position="21"/>
    </location>
</feature>
<name>A0AAE0YY72_9GAST</name>
<evidence type="ECO:0000256" key="1">
    <source>
        <dbReference type="SAM" id="MobiDB-lite"/>
    </source>
</evidence>
<protein>
    <submittedName>
        <fullName evidence="2">Uncharacterized protein</fullName>
    </submittedName>
</protein>
<evidence type="ECO:0000313" key="2">
    <source>
        <dbReference type="EMBL" id="KAK3759384.1"/>
    </source>
</evidence>
<gene>
    <name evidence="2" type="ORF">RRG08_023502</name>
</gene>
<sequence>MPSSHLADQTVEHRVPARARDIPPSGREIYRRQGERYTAVRARDIPPSGREIYRPATRNLESRGADEDVEVGSHPVIALQTPLELHALLDDVQVGADGRKVFVSMSGSRSSMIVLTEPR</sequence>
<organism evidence="2 3">
    <name type="scientific">Elysia crispata</name>
    <name type="common">lettuce slug</name>
    <dbReference type="NCBI Taxonomy" id="231223"/>
    <lineage>
        <taxon>Eukaryota</taxon>
        <taxon>Metazoa</taxon>
        <taxon>Spiralia</taxon>
        <taxon>Lophotrochozoa</taxon>
        <taxon>Mollusca</taxon>
        <taxon>Gastropoda</taxon>
        <taxon>Heterobranchia</taxon>
        <taxon>Euthyneura</taxon>
        <taxon>Panpulmonata</taxon>
        <taxon>Sacoglossa</taxon>
        <taxon>Placobranchoidea</taxon>
        <taxon>Plakobranchidae</taxon>
        <taxon>Elysia</taxon>
    </lineage>
</organism>
<keyword evidence="3" id="KW-1185">Reference proteome</keyword>
<comment type="caution">
    <text evidence="2">The sequence shown here is derived from an EMBL/GenBank/DDBJ whole genome shotgun (WGS) entry which is preliminary data.</text>
</comment>
<feature type="region of interest" description="Disordered" evidence="1">
    <location>
        <begin position="1"/>
        <end position="23"/>
    </location>
</feature>
<dbReference type="Proteomes" id="UP001283361">
    <property type="component" value="Unassembled WGS sequence"/>
</dbReference>
<accession>A0AAE0YY72</accession>
<dbReference type="EMBL" id="JAWDGP010005130">
    <property type="protein sequence ID" value="KAK3759384.1"/>
    <property type="molecule type" value="Genomic_DNA"/>
</dbReference>
<reference evidence="2" key="1">
    <citation type="journal article" date="2023" name="G3 (Bethesda)">
        <title>A reference genome for the long-term kleptoplast-retaining sea slug Elysia crispata morphotype clarki.</title>
        <authorList>
            <person name="Eastman K.E."/>
            <person name="Pendleton A.L."/>
            <person name="Shaikh M.A."/>
            <person name="Suttiyut T."/>
            <person name="Ogas R."/>
            <person name="Tomko P."/>
            <person name="Gavelis G."/>
            <person name="Widhalm J.R."/>
            <person name="Wisecaver J.H."/>
        </authorList>
    </citation>
    <scope>NUCLEOTIDE SEQUENCE</scope>
    <source>
        <strain evidence="2">ECLA1</strain>
    </source>
</reference>
<proteinExistence type="predicted"/>